<feature type="compositionally biased region" description="Basic and acidic residues" evidence="4">
    <location>
        <begin position="400"/>
        <end position="411"/>
    </location>
</feature>
<dbReference type="InterPro" id="IPR039008">
    <property type="entry name" value="IF_rod_dom"/>
</dbReference>
<feature type="compositionally biased region" description="Basic and acidic residues" evidence="4">
    <location>
        <begin position="431"/>
        <end position="450"/>
    </location>
</feature>
<feature type="region of interest" description="Disordered" evidence="4">
    <location>
        <begin position="559"/>
        <end position="579"/>
    </location>
</feature>
<dbReference type="GO" id="GO:0008307">
    <property type="term" value="F:structural constituent of muscle"/>
    <property type="evidence" value="ECO:0007669"/>
    <property type="project" value="InterPro"/>
</dbReference>
<dbReference type="GO" id="GO:0005882">
    <property type="term" value="C:intermediate filament"/>
    <property type="evidence" value="ECO:0007669"/>
    <property type="project" value="UniProtKB-KW"/>
</dbReference>
<feature type="compositionally biased region" description="Low complexity" evidence="4">
    <location>
        <begin position="460"/>
        <end position="479"/>
    </location>
</feature>
<dbReference type="SMART" id="SM01391">
    <property type="entry name" value="Filament"/>
    <property type="match status" value="1"/>
</dbReference>
<dbReference type="GO" id="GO:0045104">
    <property type="term" value="P:intermediate filament cytoskeleton organization"/>
    <property type="evidence" value="ECO:0007669"/>
    <property type="project" value="InterPro"/>
</dbReference>
<feature type="compositionally biased region" description="Low complexity" evidence="4">
    <location>
        <begin position="413"/>
        <end position="425"/>
    </location>
</feature>
<evidence type="ECO:0000259" key="5">
    <source>
        <dbReference type="PROSITE" id="PS51842"/>
    </source>
</evidence>
<accession>A0AAD7TCD8</accession>
<evidence type="ECO:0000256" key="4">
    <source>
        <dbReference type="SAM" id="MobiDB-lite"/>
    </source>
</evidence>
<dbReference type="Gene3D" id="1.20.5.1160">
    <property type="entry name" value="Vasodilator-stimulated phosphoprotein"/>
    <property type="match status" value="1"/>
</dbReference>
<dbReference type="SUPFAM" id="SSF64593">
    <property type="entry name" value="Intermediate filament protein, coiled coil region"/>
    <property type="match status" value="2"/>
</dbReference>
<evidence type="ECO:0000313" key="7">
    <source>
        <dbReference type="Proteomes" id="UP001221898"/>
    </source>
</evidence>
<feature type="region of interest" description="Disordered" evidence="4">
    <location>
        <begin position="330"/>
        <end position="495"/>
    </location>
</feature>
<gene>
    <name evidence="6" type="ORF">AAFF_G00224190</name>
</gene>
<dbReference type="GO" id="GO:0017166">
    <property type="term" value="F:vinculin binding"/>
    <property type="evidence" value="ECO:0007669"/>
    <property type="project" value="TreeGrafter"/>
</dbReference>
<feature type="compositionally biased region" description="Polar residues" evidence="4">
    <location>
        <begin position="371"/>
        <end position="385"/>
    </location>
</feature>
<sequence>MFQSRGTFENEKIELQGLNKRLVQYLSRVKQLEQENAFLITEINAVRKDRTVKWENQHMMELRELRRAADQLAFEKSRAEMEREKMWRELQKVQAMCREELEVRRNIDGDLKGCEKELHQAERTSSALEERLFQLENEYKILEDAQRREITHVRNQVCSREMPVVARQNYHAPQAFTTEEIEEYAQTLSDRWTENFAMYQRNIEQLEESIRADEAKLEDLVREKMQYASELKNLHSEAEKQNQLQAHLEEQLMNMEDSCQMEFNQYQVVMDELEEERRALANAISEKLRDHQELMQVKMGLSMELAAYRALLEAESKDVLVWTEKYSREAPRRKDVKMPARSYTRGSSTLLQDARRHPPTSTAFNVRYTEPISTVRMSSASSQPRSYDVKSTAASATSLRDNRNTSARKDLLSFTTSSRATTRSAKPAIPDAEKRAKTAEEMPVRSKEVSQDLAKGSVRSQQSGSSPGSGAGPSPTSPAMKPNAEEASGRSVRVVSPPMMSLISDVKEDVKRQIKDVKVIKVDTNEHKLETGVSKVATNHGGEEARSYADWSQNVTAGTWGRFGENQSEGRDSDEAQMEAERDFDDANVEAEMFPSEQKVLDSISMEDIIEKFMRPAGLDTKLTSSPDSKVTYHVEKTEEEDGTTKTKIVLQSKVEEDLDMGDESALEELLCKEVKTIALEDIKGTPTGDMIENLLSLGFQGAGTDLSNKSVNVEIIEEPVEDYSDEESEGKPAPKVAQPSSTFFQIEELENDPQASQPAEGSVEVAKASMAAGGYRQVESVTFQEGSGDMDSPYYTRVQETEYFVSTPEDNASEPEEESEFPAYGHYGAVDNLSDERYYQGERANEKSNQEGPVGGSYTVRVPKDEDDAAWDVPWMDNKGHGDRYTEESVTEVSKTEKHIKLGPSEKSFTFQMDVGGVSGAAAASDGSQQD</sequence>
<feature type="coiled-coil region" evidence="3">
    <location>
        <begin position="189"/>
        <end position="290"/>
    </location>
</feature>
<keyword evidence="7" id="KW-1185">Reference proteome</keyword>
<feature type="region of interest" description="Disordered" evidence="4">
    <location>
        <begin position="842"/>
        <end position="899"/>
    </location>
</feature>
<organism evidence="6 7">
    <name type="scientific">Aldrovandia affinis</name>
    <dbReference type="NCBI Taxonomy" id="143900"/>
    <lineage>
        <taxon>Eukaryota</taxon>
        <taxon>Metazoa</taxon>
        <taxon>Chordata</taxon>
        <taxon>Craniata</taxon>
        <taxon>Vertebrata</taxon>
        <taxon>Euteleostomi</taxon>
        <taxon>Actinopterygii</taxon>
        <taxon>Neopterygii</taxon>
        <taxon>Teleostei</taxon>
        <taxon>Notacanthiformes</taxon>
        <taxon>Halosauridae</taxon>
        <taxon>Aldrovandia</taxon>
    </lineage>
</organism>
<feature type="compositionally biased region" description="Basic and acidic residues" evidence="4">
    <location>
        <begin position="879"/>
        <end position="888"/>
    </location>
</feature>
<dbReference type="GO" id="GO:0019215">
    <property type="term" value="F:intermediate filament binding"/>
    <property type="evidence" value="ECO:0007669"/>
    <property type="project" value="TreeGrafter"/>
</dbReference>
<proteinExistence type="predicted"/>
<feature type="region of interest" description="Disordered" evidence="4">
    <location>
        <begin position="807"/>
        <end position="828"/>
    </location>
</feature>
<dbReference type="EMBL" id="JAINUG010000003">
    <property type="protein sequence ID" value="KAJ8417576.1"/>
    <property type="molecule type" value="Genomic_DNA"/>
</dbReference>
<keyword evidence="1" id="KW-0403">Intermediate filament</keyword>
<dbReference type="InterPro" id="IPR030634">
    <property type="entry name" value="SYNM"/>
</dbReference>
<evidence type="ECO:0000256" key="2">
    <source>
        <dbReference type="ARBA" id="ARBA00023054"/>
    </source>
</evidence>
<dbReference type="PANTHER" id="PTHR47136">
    <property type="entry name" value="SYNEMIN"/>
    <property type="match status" value="1"/>
</dbReference>
<comment type="caution">
    <text evidence="6">The sequence shown here is derived from an EMBL/GenBank/DDBJ whole genome shotgun (WGS) entry which is preliminary data.</text>
</comment>
<reference evidence="6" key="1">
    <citation type="journal article" date="2023" name="Science">
        <title>Genome structures resolve the early diversification of teleost fishes.</title>
        <authorList>
            <person name="Parey E."/>
            <person name="Louis A."/>
            <person name="Montfort J."/>
            <person name="Bouchez O."/>
            <person name="Roques C."/>
            <person name="Iampietro C."/>
            <person name="Lluch J."/>
            <person name="Castinel A."/>
            <person name="Donnadieu C."/>
            <person name="Desvignes T."/>
            <person name="Floi Bucao C."/>
            <person name="Jouanno E."/>
            <person name="Wen M."/>
            <person name="Mejri S."/>
            <person name="Dirks R."/>
            <person name="Jansen H."/>
            <person name="Henkel C."/>
            <person name="Chen W.J."/>
            <person name="Zahm M."/>
            <person name="Cabau C."/>
            <person name="Klopp C."/>
            <person name="Thompson A.W."/>
            <person name="Robinson-Rechavi M."/>
            <person name="Braasch I."/>
            <person name="Lecointre G."/>
            <person name="Bobe J."/>
            <person name="Postlethwait J.H."/>
            <person name="Berthelot C."/>
            <person name="Roest Crollius H."/>
            <person name="Guiguen Y."/>
        </authorList>
    </citation>
    <scope>NUCLEOTIDE SEQUENCE</scope>
    <source>
        <strain evidence="6">NC1722</strain>
    </source>
</reference>
<evidence type="ECO:0000256" key="1">
    <source>
        <dbReference type="ARBA" id="ARBA00022754"/>
    </source>
</evidence>
<feature type="compositionally biased region" description="Acidic residues" evidence="4">
    <location>
        <begin position="812"/>
        <end position="821"/>
    </location>
</feature>
<dbReference type="PANTHER" id="PTHR47136:SF1">
    <property type="entry name" value="SYNEMIN"/>
    <property type="match status" value="1"/>
</dbReference>
<evidence type="ECO:0000256" key="3">
    <source>
        <dbReference type="SAM" id="Coils"/>
    </source>
</evidence>
<dbReference type="Proteomes" id="UP001221898">
    <property type="component" value="Unassembled WGS sequence"/>
</dbReference>
<dbReference type="GO" id="GO:0060053">
    <property type="term" value="C:neurofilament cytoskeleton"/>
    <property type="evidence" value="ECO:0007669"/>
    <property type="project" value="TreeGrafter"/>
</dbReference>
<keyword evidence="2 3" id="KW-0175">Coiled coil</keyword>
<dbReference type="GO" id="GO:0043034">
    <property type="term" value="C:costamere"/>
    <property type="evidence" value="ECO:0007669"/>
    <property type="project" value="TreeGrafter"/>
</dbReference>
<dbReference type="GO" id="GO:0005200">
    <property type="term" value="F:structural constituent of cytoskeleton"/>
    <property type="evidence" value="ECO:0007669"/>
    <property type="project" value="InterPro"/>
</dbReference>
<name>A0AAD7TCD8_9TELE</name>
<feature type="coiled-coil region" evidence="3">
    <location>
        <begin position="15"/>
        <end position="145"/>
    </location>
</feature>
<dbReference type="PROSITE" id="PS51842">
    <property type="entry name" value="IF_ROD_2"/>
    <property type="match status" value="1"/>
</dbReference>
<feature type="region of interest" description="Disordered" evidence="4">
    <location>
        <begin position="619"/>
        <end position="644"/>
    </location>
</feature>
<dbReference type="Pfam" id="PF00038">
    <property type="entry name" value="Filament"/>
    <property type="match status" value="1"/>
</dbReference>
<feature type="domain" description="IF rod" evidence="5">
    <location>
        <begin position="11"/>
        <end position="319"/>
    </location>
</feature>
<dbReference type="GO" id="GO:0031443">
    <property type="term" value="P:fast-twitch skeletal muscle fiber contraction"/>
    <property type="evidence" value="ECO:0007669"/>
    <property type="project" value="TreeGrafter"/>
</dbReference>
<dbReference type="Gene3D" id="1.20.5.170">
    <property type="match status" value="1"/>
</dbReference>
<evidence type="ECO:0000313" key="6">
    <source>
        <dbReference type="EMBL" id="KAJ8417576.1"/>
    </source>
</evidence>
<dbReference type="AlphaFoldDB" id="A0AAD7TCD8"/>
<protein>
    <recommendedName>
        <fullName evidence="5">IF rod domain-containing protein</fullName>
    </recommendedName>
</protein>
<dbReference type="GO" id="GO:0042383">
    <property type="term" value="C:sarcolemma"/>
    <property type="evidence" value="ECO:0007669"/>
    <property type="project" value="TreeGrafter"/>
</dbReference>